<feature type="transmembrane region" description="Helical" evidence="1">
    <location>
        <begin position="12"/>
        <end position="35"/>
    </location>
</feature>
<feature type="transmembrane region" description="Helical" evidence="1">
    <location>
        <begin position="56"/>
        <end position="79"/>
    </location>
</feature>
<evidence type="ECO:0000256" key="1">
    <source>
        <dbReference type="SAM" id="Phobius"/>
    </source>
</evidence>
<keyword evidence="1" id="KW-1133">Transmembrane helix</keyword>
<name>A0ABV9TAK4_9GAMM</name>
<dbReference type="RefSeq" id="WP_159240191.1">
    <property type="nucleotide sequence ID" value="NZ_JBHSJH010000001.1"/>
</dbReference>
<gene>
    <name evidence="2" type="ORF">ACFPDQ_02145</name>
</gene>
<evidence type="ECO:0000313" key="3">
    <source>
        <dbReference type="Proteomes" id="UP001595926"/>
    </source>
</evidence>
<reference evidence="3" key="1">
    <citation type="journal article" date="2019" name="Int. J. Syst. Evol. Microbiol.">
        <title>The Global Catalogue of Microorganisms (GCM) 10K type strain sequencing project: providing services to taxonomists for standard genome sequencing and annotation.</title>
        <authorList>
            <consortium name="The Broad Institute Genomics Platform"/>
            <consortium name="The Broad Institute Genome Sequencing Center for Infectious Disease"/>
            <person name="Wu L."/>
            <person name="Ma J."/>
        </authorList>
    </citation>
    <scope>NUCLEOTIDE SEQUENCE [LARGE SCALE GENOMIC DNA]</scope>
    <source>
        <strain evidence="3">CGMCC 1.13718</strain>
    </source>
</reference>
<evidence type="ECO:0000313" key="2">
    <source>
        <dbReference type="EMBL" id="MFC4891851.1"/>
    </source>
</evidence>
<sequence length="129" mass="14970">MYLNLVESIQKFLPISISIFFVTFITIHTSGNPFLSKRISITQDIFYFKNNLICKNYISFVFSKLLIVNICIYLLTVVFDKSANIVKESFLLNQFLSIVLLSSFFYILLNLVRIIKLLRSVTYEDDSSA</sequence>
<dbReference type="Proteomes" id="UP001595926">
    <property type="component" value="Unassembled WGS sequence"/>
</dbReference>
<keyword evidence="1" id="KW-0472">Membrane</keyword>
<organism evidence="2 3">
    <name type="scientific">Pseudofrancisella aestuarii</name>
    <dbReference type="NCBI Taxonomy" id="2670347"/>
    <lineage>
        <taxon>Bacteria</taxon>
        <taxon>Pseudomonadati</taxon>
        <taxon>Pseudomonadota</taxon>
        <taxon>Gammaproteobacteria</taxon>
        <taxon>Thiotrichales</taxon>
        <taxon>Francisellaceae</taxon>
        <taxon>Pseudofrancisella</taxon>
    </lineage>
</organism>
<keyword evidence="3" id="KW-1185">Reference proteome</keyword>
<accession>A0ABV9TAK4</accession>
<keyword evidence="1" id="KW-0812">Transmembrane</keyword>
<proteinExistence type="predicted"/>
<dbReference type="EMBL" id="JBHSJH010000001">
    <property type="protein sequence ID" value="MFC4891851.1"/>
    <property type="molecule type" value="Genomic_DNA"/>
</dbReference>
<protein>
    <submittedName>
        <fullName evidence="2">Uncharacterized protein</fullName>
    </submittedName>
</protein>
<comment type="caution">
    <text evidence="2">The sequence shown here is derived from an EMBL/GenBank/DDBJ whole genome shotgun (WGS) entry which is preliminary data.</text>
</comment>
<feature type="transmembrane region" description="Helical" evidence="1">
    <location>
        <begin position="91"/>
        <end position="109"/>
    </location>
</feature>